<feature type="compositionally biased region" description="Basic and acidic residues" evidence="1">
    <location>
        <begin position="464"/>
        <end position="474"/>
    </location>
</feature>
<feature type="region of interest" description="Disordered" evidence="1">
    <location>
        <begin position="391"/>
        <end position="413"/>
    </location>
</feature>
<sequence length="501" mass="54336">MASMHYVPMPTPRQNPESLLALRLLSDKKESHWTNEKRSSMKSVASASSVYSQQSHITPYPYTPPPGSGNDQYRPQSPAYSPPAGRMNTQRSPANDQYRPRSPAYSPSAGPPQGPYRVQDPGYAQASRQPNGQYLSQPPVYNAQTAGPQYTAGQDMTRLAPPFDGNRPGTPGSMRLAEPTTLGPQINRPAPTYDYNRSRTPVARASDFNRSRTPGGSMESDRSAPGRDPQETRIPPFEYYRSVTPAMSMRSVALTNASSIRTAPRQRYYRNDGIPAPTPLSATGRKPSLTLAFSERVASPMSPALSNTSFYMPLKPQVSAPPGLAPVGPGFKFPPPPLNTQNGSPISPLSQPSPVVPPVALQLRQVLQDADSPSVYSPHSADTLFMPRNAALSSSVPRSPSPQAVSFPNLPPTALSAALPARPELSPALYIGRYGSPAPDGQRQWYGSPDVSVGDSPTLGNEQYRSDFRREQPDRTLTGSPADDRITSVSQWRQKIGARRS</sequence>
<reference evidence="3" key="1">
    <citation type="submission" date="2014-04" db="EMBL/GenBank/DDBJ databases">
        <title>Evolutionary Origins and Diversification of the Mycorrhizal Mutualists.</title>
        <authorList>
            <consortium name="DOE Joint Genome Institute"/>
            <consortium name="Mycorrhizal Genomics Consortium"/>
            <person name="Kohler A."/>
            <person name="Kuo A."/>
            <person name="Nagy L.G."/>
            <person name="Floudas D."/>
            <person name="Copeland A."/>
            <person name="Barry K.W."/>
            <person name="Cichocki N."/>
            <person name="Veneault-Fourrey C."/>
            <person name="LaButti K."/>
            <person name="Lindquist E.A."/>
            <person name="Lipzen A."/>
            <person name="Lundell T."/>
            <person name="Morin E."/>
            <person name="Murat C."/>
            <person name="Riley R."/>
            <person name="Ohm R."/>
            <person name="Sun H."/>
            <person name="Tunlid A."/>
            <person name="Henrissat B."/>
            <person name="Grigoriev I.V."/>
            <person name="Hibbett D.S."/>
            <person name="Martin F."/>
        </authorList>
    </citation>
    <scope>NUCLEOTIDE SEQUENCE [LARGE SCALE GENOMIC DNA]</scope>
    <source>
        <strain evidence="3">FD-334 SS-4</strain>
    </source>
</reference>
<feature type="region of interest" description="Disordered" evidence="1">
    <location>
        <begin position="432"/>
        <end position="501"/>
    </location>
</feature>
<evidence type="ECO:0000313" key="3">
    <source>
        <dbReference type="Proteomes" id="UP000054270"/>
    </source>
</evidence>
<feature type="region of interest" description="Disordered" evidence="1">
    <location>
        <begin position="30"/>
        <end position="236"/>
    </location>
</feature>
<feature type="compositionally biased region" description="Polar residues" evidence="1">
    <location>
        <begin position="69"/>
        <end position="79"/>
    </location>
</feature>
<proteinExistence type="predicted"/>
<feature type="compositionally biased region" description="Low complexity" evidence="1">
    <location>
        <begin position="41"/>
        <end position="60"/>
    </location>
</feature>
<feature type="compositionally biased region" description="Low complexity" evidence="1">
    <location>
        <begin position="344"/>
        <end position="353"/>
    </location>
</feature>
<feature type="compositionally biased region" description="Polar residues" evidence="1">
    <location>
        <begin position="126"/>
        <end position="136"/>
    </location>
</feature>
<evidence type="ECO:0000256" key="1">
    <source>
        <dbReference type="SAM" id="MobiDB-lite"/>
    </source>
</evidence>
<dbReference type="OrthoDB" id="2666783at2759"/>
<feature type="compositionally biased region" description="Polar residues" evidence="1">
    <location>
        <begin position="391"/>
        <end position="406"/>
    </location>
</feature>
<dbReference type="Proteomes" id="UP000054270">
    <property type="component" value="Unassembled WGS sequence"/>
</dbReference>
<dbReference type="EMBL" id="KN817524">
    <property type="protein sequence ID" value="KJA27545.1"/>
    <property type="molecule type" value="Genomic_DNA"/>
</dbReference>
<keyword evidence="3" id="KW-1185">Reference proteome</keyword>
<organism evidence="2 3">
    <name type="scientific">Hypholoma sublateritium (strain FD-334 SS-4)</name>
    <dbReference type="NCBI Taxonomy" id="945553"/>
    <lineage>
        <taxon>Eukaryota</taxon>
        <taxon>Fungi</taxon>
        <taxon>Dikarya</taxon>
        <taxon>Basidiomycota</taxon>
        <taxon>Agaricomycotina</taxon>
        <taxon>Agaricomycetes</taxon>
        <taxon>Agaricomycetidae</taxon>
        <taxon>Agaricales</taxon>
        <taxon>Agaricineae</taxon>
        <taxon>Strophariaceae</taxon>
        <taxon>Hypholoma</taxon>
    </lineage>
</organism>
<dbReference type="STRING" id="945553.A0A0D2Q703"/>
<feature type="compositionally biased region" description="Basic and acidic residues" evidence="1">
    <location>
        <begin position="219"/>
        <end position="231"/>
    </location>
</feature>
<dbReference type="AlphaFoldDB" id="A0A0D2Q703"/>
<feature type="compositionally biased region" description="Basic and acidic residues" evidence="1">
    <location>
        <begin position="30"/>
        <end position="39"/>
    </location>
</feature>
<accession>A0A0D2Q703</accession>
<protein>
    <submittedName>
        <fullName evidence="2">Uncharacterized protein</fullName>
    </submittedName>
</protein>
<gene>
    <name evidence="2" type="ORF">HYPSUDRAFT_946119</name>
</gene>
<evidence type="ECO:0000313" key="2">
    <source>
        <dbReference type="EMBL" id="KJA27545.1"/>
    </source>
</evidence>
<name>A0A0D2Q703_HYPSF</name>
<feature type="region of interest" description="Disordered" evidence="1">
    <location>
        <begin position="323"/>
        <end position="353"/>
    </location>
</feature>
<feature type="compositionally biased region" description="Polar residues" evidence="1">
    <location>
        <begin position="142"/>
        <end position="154"/>
    </location>
</feature>